<sequence>MHTMEIMVYVMVAIALLTAAGAMMVFKKKRYPGLLFFSLMMVGYSAFAIYLVNQ</sequence>
<dbReference type="EMBL" id="JBDKXB010000016">
    <property type="protein sequence ID" value="MEY6433127.1"/>
    <property type="molecule type" value="Genomic_DNA"/>
</dbReference>
<accession>A0ABV4BF11</accession>
<keyword evidence="1" id="KW-0812">Transmembrane</keyword>
<comment type="caution">
    <text evidence="2">The sequence shown here is derived from an EMBL/GenBank/DDBJ whole genome shotgun (WGS) entry which is preliminary data.</text>
</comment>
<keyword evidence="1" id="KW-1133">Transmembrane helix</keyword>
<evidence type="ECO:0000313" key="3">
    <source>
        <dbReference type="Proteomes" id="UP001564408"/>
    </source>
</evidence>
<feature type="transmembrane region" description="Helical" evidence="1">
    <location>
        <begin position="6"/>
        <end position="26"/>
    </location>
</feature>
<name>A0ABV4BF11_9GAMM</name>
<proteinExistence type="predicted"/>
<evidence type="ECO:0000256" key="1">
    <source>
        <dbReference type="SAM" id="Phobius"/>
    </source>
</evidence>
<protein>
    <submittedName>
        <fullName evidence="2">Uncharacterized protein</fullName>
    </submittedName>
</protein>
<keyword evidence="3" id="KW-1185">Reference proteome</keyword>
<feature type="transmembrane region" description="Helical" evidence="1">
    <location>
        <begin position="33"/>
        <end position="52"/>
    </location>
</feature>
<dbReference type="RefSeq" id="WP_369667514.1">
    <property type="nucleotide sequence ID" value="NZ_JBDKXB010000016.1"/>
</dbReference>
<reference evidence="2 3" key="1">
    <citation type="submission" date="2024-05" db="EMBL/GenBank/DDBJ databases">
        <title>Genome Sequence and Characterization of the New Strain Purple Sulfur Bacterium of Genus Thioalkalicoccus.</title>
        <authorList>
            <person name="Bryantseva I.A."/>
            <person name="Kyndt J.A."/>
            <person name="Imhoff J.F."/>
        </authorList>
    </citation>
    <scope>NUCLEOTIDE SEQUENCE [LARGE SCALE GENOMIC DNA]</scope>
    <source>
        <strain evidence="2 3">Um2</strain>
    </source>
</reference>
<evidence type="ECO:0000313" key="2">
    <source>
        <dbReference type="EMBL" id="MEY6433127.1"/>
    </source>
</evidence>
<keyword evidence="1" id="KW-0472">Membrane</keyword>
<dbReference type="Proteomes" id="UP001564408">
    <property type="component" value="Unassembled WGS sequence"/>
</dbReference>
<organism evidence="2 3">
    <name type="scientific">Thioalkalicoccus limnaeus</name>
    <dbReference type="NCBI Taxonomy" id="120681"/>
    <lineage>
        <taxon>Bacteria</taxon>
        <taxon>Pseudomonadati</taxon>
        <taxon>Pseudomonadota</taxon>
        <taxon>Gammaproteobacteria</taxon>
        <taxon>Chromatiales</taxon>
        <taxon>Chromatiaceae</taxon>
        <taxon>Thioalkalicoccus</taxon>
    </lineage>
</organism>
<gene>
    <name evidence="2" type="ORF">ABC977_12015</name>
</gene>